<comment type="caution">
    <text evidence="1">The sequence shown here is derived from an EMBL/GenBank/DDBJ whole genome shotgun (WGS) entry which is preliminary data.</text>
</comment>
<evidence type="ECO:0000313" key="2">
    <source>
        <dbReference type="Proteomes" id="UP001159363"/>
    </source>
</evidence>
<organism evidence="1 2">
    <name type="scientific">Dryococelus australis</name>
    <dbReference type="NCBI Taxonomy" id="614101"/>
    <lineage>
        <taxon>Eukaryota</taxon>
        <taxon>Metazoa</taxon>
        <taxon>Ecdysozoa</taxon>
        <taxon>Arthropoda</taxon>
        <taxon>Hexapoda</taxon>
        <taxon>Insecta</taxon>
        <taxon>Pterygota</taxon>
        <taxon>Neoptera</taxon>
        <taxon>Polyneoptera</taxon>
        <taxon>Phasmatodea</taxon>
        <taxon>Verophasmatodea</taxon>
        <taxon>Anareolatae</taxon>
        <taxon>Phasmatidae</taxon>
        <taxon>Eurycanthinae</taxon>
        <taxon>Dryococelus</taxon>
    </lineage>
</organism>
<proteinExistence type="predicted"/>
<evidence type="ECO:0000313" key="1">
    <source>
        <dbReference type="EMBL" id="KAJ8887241.1"/>
    </source>
</evidence>
<sequence>MWNITFQSGVIAIYPLTKYLGDLNRKLNEYHKVFATGATVNVLVNDWVVPNFMDASKKALYGLPTVKMTKSTELLHKVYKNVPVLPEENYKLLKYVKLSEHIRKFYQNALLRQGRRRSRQQYC</sequence>
<gene>
    <name evidence="1" type="ORF">PR048_013456</name>
</gene>
<protein>
    <submittedName>
        <fullName evidence="1">Uncharacterized protein</fullName>
    </submittedName>
</protein>
<dbReference type="EMBL" id="JARBHB010000004">
    <property type="protein sequence ID" value="KAJ8887241.1"/>
    <property type="molecule type" value="Genomic_DNA"/>
</dbReference>
<feature type="non-terminal residue" evidence="1">
    <location>
        <position position="123"/>
    </location>
</feature>
<reference evidence="1 2" key="1">
    <citation type="submission" date="2023-02" db="EMBL/GenBank/DDBJ databases">
        <title>LHISI_Scaffold_Assembly.</title>
        <authorList>
            <person name="Stuart O.P."/>
            <person name="Cleave R."/>
            <person name="Magrath M.J.L."/>
            <person name="Mikheyev A.S."/>
        </authorList>
    </citation>
    <scope>NUCLEOTIDE SEQUENCE [LARGE SCALE GENOMIC DNA]</scope>
    <source>
        <strain evidence="1">Daus_M_001</strain>
        <tissue evidence="1">Leg muscle</tissue>
    </source>
</reference>
<keyword evidence="2" id="KW-1185">Reference proteome</keyword>
<name>A0ABQ9HT29_9NEOP</name>
<dbReference type="Proteomes" id="UP001159363">
    <property type="component" value="Chromosome X"/>
</dbReference>
<accession>A0ABQ9HT29</accession>